<evidence type="ECO:0000256" key="5">
    <source>
        <dbReference type="SAM" id="Phobius"/>
    </source>
</evidence>
<keyword evidence="3 5" id="KW-1133">Transmembrane helix</keyword>
<keyword evidence="2 5" id="KW-0812">Transmembrane</keyword>
<dbReference type="GO" id="GO:0016020">
    <property type="term" value="C:membrane"/>
    <property type="evidence" value="ECO:0007669"/>
    <property type="project" value="UniProtKB-SubCell"/>
</dbReference>
<comment type="subcellular location">
    <subcellularLocation>
        <location evidence="1">Membrane</location>
        <topology evidence="1">Multi-pass membrane protein</topology>
    </subcellularLocation>
</comment>
<evidence type="ECO:0000313" key="6">
    <source>
        <dbReference type="EMBL" id="SVC25730.1"/>
    </source>
</evidence>
<keyword evidence="4 5" id="KW-0472">Membrane</keyword>
<evidence type="ECO:0000256" key="4">
    <source>
        <dbReference type="ARBA" id="ARBA00023136"/>
    </source>
</evidence>
<protein>
    <recommendedName>
        <fullName evidence="7">CvpA family protein</fullName>
    </recommendedName>
</protein>
<gene>
    <name evidence="6" type="ORF">METZ01_LOCUS278584</name>
</gene>
<accession>A0A382KML9</accession>
<evidence type="ECO:0008006" key="7">
    <source>
        <dbReference type="Google" id="ProtNLM"/>
    </source>
</evidence>
<reference evidence="6" key="1">
    <citation type="submission" date="2018-05" db="EMBL/GenBank/DDBJ databases">
        <authorList>
            <person name="Lanie J.A."/>
            <person name="Ng W.-L."/>
            <person name="Kazmierczak K.M."/>
            <person name="Andrzejewski T.M."/>
            <person name="Davidsen T.M."/>
            <person name="Wayne K.J."/>
            <person name="Tettelin H."/>
            <person name="Glass J.I."/>
            <person name="Rusch D."/>
            <person name="Podicherti R."/>
            <person name="Tsui H.-C.T."/>
            <person name="Winkler M.E."/>
        </authorList>
    </citation>
    <scope>NUCLEOTIDE SEQUENCE</scope>
</reference>
<dbReference type="PANTHER" id="PTHR37306:SF1">
    <property type="entry name" value="COLICIN V PRODUCTION PROTEIN"/>
    <property type="match status" value="1"/>
</dbReference>
<dbReference type="PANTHER" id="PTHR37306">
    <property type="entry name" value="COLICIN V PRODUCTION PROTEIN"/>
    <property type="match status" value="1"/>
</dbReference>
<organism evidence="6">
    <name type="scientific">marine metagenome</name>
    <dbReference type="NCBI Taxonomy" id="408172"/>
    <lineage>
        <taxon>unclassified sequences</taxon>
        <taxon>metagenomes</taxon>
        <taxon>ecological metagenomes</taxon>
    </lineage>
</organism>
<evidence type="ECO:0000256" key="2">
    <source>
        <dbReference type="ARBA" id="ARBA00022692"/>
    </source>
</evidence>
<dbReference type="InterPro" id="IPR003825">
    <property type="entry name" value="Colicin-V_CvpA"/>
</dbReference>
<feature type="transmembrane region" description="Helical" evidence="5">
    <location>
        <begin position="7"/>
        <end position="40"/>
    </location>
</feature>
<name>A0A382KML9_9ZZZZ</name>
<dbReference type="GO" id="GO:0009403">
    <property type="term" value="P:toxin biosynthetic process"/>
    <property type="evidence" value="ECO:0007669"/>
    <property type="project" value="InterPro"/>
</dbReference>
<sequence>MNLLDLVLIIVCVSGFFVGWKIGLFGAIFTTGGLFTGTFLAAQFSGDLADLLTDSVSSDTVATVLAYSLILLAVLIGAQVAKKITQRIFKMVFLGWVDKLGSLALGLIAGLVLSCASVTLLARYSSDLTVELLDLTQNQMVHQLPLEELIDRSGLQASVQNALVQSRLVSVFLEIHNRVPGHALGFVPDDFRLSIEVLEVEIERKQT</sequence>
<dbReference type="AlphaFoldDB" id="A0A382KML9"/>
<dbReference type="Pfam" id="PF02674">
    <property type="entry name" value="Colicin_V"/>
    <property type="match status" value="1"/>
</dbReference>
<feature type="transmembrane region" description="Helical" evidence="5">
    <location>
        <begin position="60"/>
        <end position="81"/>
    </location>
</feature>
<evidence type="ECO:0000256" key="1">
    <source>
        <dbReference type="ARBA" id="ARBA00004141"/>
    </source>
</evidence>
<dbReference type="EMBL" id="UINC01081660">
    <property type="protein sequence ID" value="SVC25730.1"/>
    <property type="molecule type" value="Genomic_DNA"/>
</dbReference>
<feature type="transmembrane region" description="Helical" evidence="5">
    <location>
        <begin position="102"/>
        <end position="122"/>
    </location>
</feature>
<proteinExistence type="predicted"/>
<evidence type="ECO:0000256" key="3">
    <source>
        <dbReference type="ARBA" id="ARBA00022989"/>
    </source>
</evidence>